<evidence type="ECO:0000259" key="1">
    <source>
        <dbReference type="Pfam" id="PF09699"/>
    </source>
</evidence>
<proteinExistence type="predicted"/>
<keyword evidence="5" id="KW-1185">Reference proteome</keyword>
<dbReference type="InterPro" id="IPR010177">
    <property type="entry name" value="Paired_CXXCH_1"/>
</dbReference>
<dbReference type="AlphaFoldDB" id="A0A6V8MST3"/>
<dbReference type="Pfam" id="PF09699">
    <property type="entry name" value="Paired_CXXCH_1"/>
    <property type="match status" value="1"/>
</dbReference>
<protein>
    <recommendedName>
        <fullName evidence="1">Doubled CXXCH motif domain-containing protein</fullName>
    </recommendedName>
</protein>
<gene>
    <name evidence="2" type="ORF">GMPD_07360</name>
    <name evidence="3" type="ORF">M1B72_19530</name>
</gene>
<reference evidence="3" key="3">
    <citation type="submission" date="2022-04" db="EMBL/GenBank/DDBJ databases">
        <authorList>
            <person name="Liu G."/>
        </authorList>
    </citation>
    <scope>NUCLEOTIDE SEQUENCE</scope>
    <source>
        <strain evidence="3">RG22</strain>
    </source>
</reference>
<sequence length="140" mass="15265">MISSRKVHLRLKAVIAVALGGMFFFKVGGANISHQTGANGILTMAECLACHSEGSKRPVSVCLTDHCLYSNEHPVMRSYPPPKTVEDFAPVADILAAGCVLEEGKLTCLSCHDLTKPPPHLVRDGDELCYICHRYLKSTR</sequence>
<evidence type="ECO:0000313" key="4">
    <source>
        <dbReference type="Proteomes" id="UP000568888"/>
    </source>
</evidence>
<dbReference type="InterPro" id="IPR036280">
    <property type="entry name" value="Multihaem_cyt_sf"/>
</dbReference>
<dbReference type="EMBL" id="BLXY01000001">
    <property type="protein sequence ID" value="GFO62817.1"/>
    <property type="molecule type" value="Genomic_DNA"/>
</dbReference>
<reference evidence="4" key="1">
    <citation type="submission" date="2020-06" db="EMBL/GenBank/DDBJ databases">
        <title>Draft genomic sequecing of Geomonas sp. Red736.</title>
        <authorList>
            <person name="Itoh H."/>
            <person name="Xu Z.X."/>
            <person name="Ushijima N."/>
            <person name="Masuda Y."/>
            <person name="Shiratori Y."/>
            <person name="Senoo K."/>
        </authorList>
    </citation>
    <scope>NUCLEOTIDE SEQUENCE [LARGE SCALE GENOMIC DNA]</scope>
    <source>
        <strain evidence="4">Red736</strain>
    </source>
</reference>
<evidence type="ECO:0000313" key="2">
    <source>
        <dbReference type="EMBL" id="GFO62817.1"/>
    </source>
</evidence>
<dbReference type="RefSeq" id="WP_183345197.1">
    <property type="nucleotide sequence ID" value="NZ_BLXY01000001.1"/>
</dbReference>
<evidence type="ECO:0000313" key="5">
    <source>
        <dbReference type="Proteomes" id="UP000831485"/>
    </source>
</evidence>
<feature type="domain" description="Doubled CXXCH motif" evidence="1">
    <location>
        <begin position="103"/>
        <end position="134"/>
    </location>
</feature>
<evidence type="ECO:0000313" key="3">
    <source>
        <dbReference type="EMBL" id="UPU35605.1"/>
    </source>
</evidence>
<dbReference type="EMBL" id="CP096574">
    <property type="protein sequence ID" value="UPU35605.1"/>
    <property type="molecule type" value="Genomic_DNA"/>
</dbReference>
<organism evidence="2 4">
    <name type="scientific">Geomonas paludis</name>
    <dbReference type="NCBI Taxonomy" id="2740185"/>
    <lineage>
        <taxon>Bacteria</taxon>
        <taxon>Pseudomonadati</taxon>
        <taxon>Thermodesulfobacteriota</taxon>
        <taxon>Desulfuromonadia</taxon>
        <taxon>Geobacterales</taxon>
        <taxon>Geobacteraceae</taxon>
        <taxon>Geomonas</taxon>
    </lineage>
</organism>
<accession>A0A6V8MST3</accession>
<reference evidence="2" key="2">
    <citation type="journal article" date="2021" name="Int. J. Syst. Evol. Microbiol.">
        <title>Geomonas silvestris sp. nov., Geomonas paludis sp. nov. and Geomonas limicola sp. nov., isolated from terrestrial environments, and emended description of the genus Geomonas.</title>
        <authorList>
            <person name="Itoh H."/>
            <person name="Xu Z."/>
            <person name="Masuda Y."/>
            <person name="Ushijima N."/>
            <person name="Hayakawa C."/>
            <person name="Shiratori Y."/>
            <person name="Senoo K."/>
        </authorList>
    </citation>
    <scope>NUCLEOTIDE SEQUENCE</scope>
    <source>
        <strain evidence="2">Red736</strain>
    </source>
</reference>
<dbReference type="Proteomes" id="UP000568888">
    <property type="component" value="Unassembled WGS sequence"/>
</dbReference>
<dbReference type="SUPFAM" id="SSF48695">
    <property type="entry name" value="Multiheme cytochromes"/>
    <property type="match status" value="1"/>
</dbReference>
<dbReference type="Proteomes" id="UP000831485">
    <property type="component" value="Chromosome"/>
</dbReference>
<name>A0A6V8MST3_9BACT</name>